<feature type="domain" description="Leucine-binding protein" evidence="4">
    <location>
        <begin position="40"/>
        <end position="345"/>
    </location>
</feature>
<keyword evidence="6" id="KW-1185">Reference proteome</keyword>
<comment type="similarity">
    <text evidence="1">Belongs to the leucine-binding protein family.</text>
</comment>
<dbReference type="Proteomes" id="UP000296159">
    <property type="component" value="Unassembled WGS sequence"/>
</dbReference>
<accession>A0A2U1TTC7</accession>
<name>A0A2U1TTC7_9GAMM</name>
<dbReference type="AlphaFoldDB" id="A0A2U1TTC7"/>
<proteinExistence type="inferred from homology"/>
<feature type="signal peptide" evidence="3">
    <location>
        <begin position="1"/>
        <end position="35"/>
    </location>
</feature>
<sequence>MTFLFTLAGHKLFGVIRRFALSLLAVLAFSHMAGAQTAEPIRIGVLVPLSGGGGAYGAGMAAAAGKAAEFINQDAGGVLNGRKIEIIVADDESNPTAGVAAARKLIDVSRVSAIVGLWSSAVAMAVKPLTIEKGIPLLVTGSGDEITQGDNQGLVWRFQATGRDWGKAFARAAVKDGAHTASLLVLHTPFTLSMVDPFIQEFTAAGGRVLDTVYYNPGQPSYRAEVEKAFAQKPDAVFVPSYLPDLSAIAREIYRSGFNSTLYANSSAADAEGAFVKNVGKAVAEGIHHIQSIPPQDSAAYHIFAEKAGISPNTLAIFPSNVWDEISVLALAIEKSGSAEPRVFARSIPDVVNGPGVKVESPVAGLNALRAGKNIAYSGAGSQFTFTPTGDQLNRLYGHFIIRDGVNQQVDVLK</sequence>
<protein>
    <submittedName>
        <fullName evidence="5">Amino acid ABC transporter substrate-binding protein</fullName>
    </submittedName>
</protein>
<evidence type="ECO:0000313" key="6">
    <source>
        <dbReference type="Proteomes" id="UP000296159"/>
    </source>
</evidence>
<feature type="chain" id="PRO_5015743476" evidence="3">
    <location>
        <begin position="36"/>
        <end position="414"/>
    </location>
</feature>
<organism evidence="5 6">
    <name type="scientific">Brenneria corticis</name>
    <dbReference type="NCBI Taxonomy" id="2173106"/>
    <lineage>
        <taxon>Bacteria</taxon>
        <taxon>Pseudomonadati</taxon>
        <taxon>Pseudomonadota</taxon>
        <taxon>Gammaproteobacteria</taxon>
        <taxon>Enterobacterales</taxon>
        <taxon>Pectobacteriaceae</taxon>
        <taxon>Brenneria</taxon>
    </lineage>
</organism>
<dbReference type="PANTHER" id="PTHR30483:SF6">
    <property type="entry name" value="PERIPLASMIC BINDING PROTEIN OF ABC TRANSPORTER FOR NATURAL AMINO ACIDS"/>
    <property type="match status" value="1"/>
</dbReference>
<evidence type="ECO:0000256" key="3">
    <source>
        <dbReference type="SAM" id="SignalP"/>
    </source>
</evidence>
<reference evidence="5 6" key="1">
    <citation type="submission" date="2018-04" db="EMBL/GenBank/DDBJ databases">
        <title>Brenneria corticis sp.nov.</title>
        <authorList>
            <person name="Li Y."/>
        </authorList>
    </citation>
    <scope>NUCLEOTIDE SEQUENCE [LARGE SCALE GENOMIC DNA]</scope>
    <source>
        <strain evidence="5 6">CFCC 11842</strain>
    </source>
</reference>
<evidence type="ECO:0000256" key="2">
    <source>
        <dbReference type="ARBA" id="ARBA00022729"/>
    </source>
</evidence>
<dbReference type="SUPFAM" id="SSF53822">
    <property type="entry name" value="Periplasmic binding protein-like I"/>
    <property type="match status" value="1"/>
</dbReference>
<comment type="caution">
    <text evidence="5">The sequence shown here is derived from an EMBL/GenBank/DDBJ whole genome shotgun (WGS) entry which is preliminary data.</text>
</comment>
<dbReference type="InterPro" id="IPR051010">
    <property type="entry name" value="BCAA_transport"/>
</dbReference>
<dbReference type="EMBL" id="QDKH01000022">
    <property type="protein sequence ID" value="PWC12612.1"/>
    <property type="molecule type" value="Genomic_DNA"/>
</dbReference>
<gene>
    <name evidence="5" type="ORF">DDT56_17150</name>
</gene>
<dbReference type="PANTHER" id="PTHR30483">
    <property type="entry name" value="LEUCINE-SPECIFIC-BINDING PROTEIN"/>
    <property type="match status" value="1"/>
</dbReference>
<keyword evidence="2 3" id="KW-0732">Signal</keyword>
<dbReference type="InterPro" id="IPR028081">
    <property type="entry name" value="Leu-bd"/>
</dbReference>
<dbReference type="Pfam" id="PF13458">
    <property type="entry name" value="Peripla_BP_6"/>
    <property type="match status" value="1"/>
</dbReference>
<evidence type="ECO:0000313" key="5">
    <source>
        <dbReference type="EMBL" id="PWC12612.1"/>
    </source>
</evidence>
<dbReference type="InterPro" id="IPR028082">
    <property type="entry name" value="Peripla_BP_I"/>
</dbReference>
<evidence type="ECO:0000259" key="4">
    <source>
        <dbReference type="Pfam" id="PF13458"/>
    </source>
</evidence>
<dbReference type="Gene3D" id="3.40.50.2300">
    <property type="match status" value="2"/>
</dbReference>
<evidence type="ECO:0000256" key="1">
    <source>
        <dbReference type="ARBA" id="ARBA00010062"/>
    </source>
</evidence>
<dbReference type="RefSeq" id="WP_136167640.1">
    <property type="nucleotide sequence ID" value="NZ_KZ819086.1"/>
</dbReference>